<organism evidence="1 2">
    <name type="scientific">Mesorhizobium plurifarium</name>
    <dbReference type="NCBI Taxonomy" id="69974"/>
    <lineage>
        <taxon>Bacteria</taxon>
        <taxon>Pseudomonadati</taxon>
        <taxon>Pseudomonadota</taxon>
        <taxon>Alphaproteobacteria</taxon>
        <taxon>Hyphomicrobiales</taxon>
        <taxon>Phyllobacteriaceae</taxon>
        <taxon>Mesorhizobium</taxon>
    </lineage>
</organism>
<dbReference type="Proteomes" id="UP000182888">
    <property type="component" value="Unassembled WGS sequence"/>
</dbReference>
<proteinExistence type="predicted"/>
<reference evidence="2" key="1">
    <citation type="submission" date="2014-08" db="EMBL/GenBank/DDBJ databases">
        <authorList>
            <person name="Edwards T."/>
        </authorList>
    </citation>
    <scope>NUCLEOTIDE SEQUENCE [LARGE SCALE GENOMIC DNA]</scope>
</reference>
<evidence type="ECO:0000313" key="2">
    <source>
        <dbReference type="Proteomes" id="UP000182888"/>
    </source>
</evidence>
<gene>
    <name evidence="1" type="ORF">MPL1032_180140</name>
</gene>
<dbReference type="AlphaFoldDB" id="A0A0K2VUC6"/>
<dbReference type="EMBL" id="CCND01000010">
    <property type="protein sequence ID" value="CDX53753.1"/>
    <property type="molecule type" value="Genomic_DNA"/>
</dbReference>
<protein>
    <submittedName>
        <fullName evidence="1">Uncharacterized protein</fullName>
    </submittedName>
</protein>
<accession>A0A0K2VUC6</accession>
<name>A0A0K2VUC6_MESPL</name>
<sequence length="82" mass="9494">MMRTHLWVPNAICAKYPISQYTAWLRSEPWPRTHATNLNRLMAQEPMAFGIPRSVHLLNEKGAKPVRRARDAAKLARTLIWS</sequence>
<evidence type="ECO:0000313" key="1">
    <source>
        <dbReference type="EMBL" id="CDX53753.1"/>
    </source>
</evidence>